<dbReference type="GO" id="GO:0016791">
    <property type="term" value="F:phosphatase activity"/>
    <property type="evidence" value="ECO:0007669"/>
    <property type="project" value="TreeGrafter"/>
</dbReference>
<dbReference type="Proteomes" id="UP001302676">
    <property type="component" value="Unassembled WGS sequence"/>
</dbReference>
<dbReference type="CDD" id="cd01427">
    <property type="entry name" value="HAD_like"/>
    <property type="match status" value="1"/>
</dbReference>
<dbReference type="InterPro" id="IPR023214">
    <property type="entry name" value="HAD_sf"/>
</dbReference>
<dbReference type="SFLD" id="SFLDG01129">
    <property type="entry name" value="C1.5:_HAD__Beta-PGM__Phosphata"/>
    <property type="match status" value="1"/>
</dbReference>
<keyword evidence="1" id="KW-0479">Metal-binding</keyword>
<evidence type="ECO:0000313" key="5">
    <source>
        <dbReference type="Proteomes" id="UP001302676"/>
    </source>
</evidence>
<dbReference type="EMBL" id="MU853556">
    <property type="protein sequence ID" value="KAK4147567.1"/>
    <property type="molecule type" value="Genomic_DNA"/>
</dbReference>
<reference evidence="4" key="1">
    <citation type="journal article" date="2023" name="Mol. Phylogenet. Evol.">
        <title>Genome-scale phylogeny and comparative genomics of the fungal order Sordariales.</title>
        <authorList>
            <person name="Hensen N."/>
            <person name="Bonometti L."/>
            <person name="Westerberg I."/>
            <person name="Brannstrom I.O."/>
            <person name="Guillou S."/>
            <person name="Cros-Aarteil S."/>
            <person name="Calhoun S."/>
            <person name="Haridas S."/>
            <person name="Kuo A."/>
            <person name="Mondo S."/>
            <person name="Pangilinan J."/>
            <person name="Riley R."/>
            <person name="LaButti K."/>
            <person name="Andreopoulos B."/>
            <person name="Lipzen A."/>
            <person name="Chen C."/>
            <person name="Yan M."/>
            <person name="Daum C."/>
            <person name="Ng V."/>
            <person name="Clum A."/>
            <person name="Steindorff A."/>
            <person name="Ohm R.A."/>
            <person name="Martin F."/>
            <person name="Silar P."/>
            <person name="Natvig D.O."/>
            <person name="Lalanne C."/>
            <person name="Gautier V."/>
            <person name="Ament-Velasquez S.L."/>
            <person name="Kruys A."/>
            <person name="Hutchinson M.I."/>
            <person name="Powell A.J."/>
            <person name="Barry K."/>
            <person name="Miller A.N."/>
            <person name="Grigoriev I.V."/>
            <person name="Debuchy R."/>
            <person name="Gladieux P."/>
            <person name="Hiltunen Thoren M."/>
            <person name="Johannesson H."/>
        </authorList>
    </citation>
    <scope>NUCLEOTIDE SEQUENCE</scope>
    <source>
        <strain evidence="4">CBS 141.50</strain>
    </source>
</reference>
<dbReference type="PANTHER" id="PTHR46470:SF2">
    <property type="entry name" value="GLYCERALDEHYDE 3-PHOSPHATE PHOSPHATASE"/>
    <property type="match status" value="1"/>
</dbReference>
<dbReference type="GO" id="GO:0046872">
    <property type="term" value="F:metal ion binding"/>
    <property type="evidence" value="ECO:0007669"/>
    <property type="project" value="UniProtKB-KW"/>
</dbReference>
<dbReference type="InterPro" id="IPR041492">
    <property type="entry name" value="HAD_2"/>
</dbReference>
<evidence type="ECO:0000256" key="3">
    <source>
        <dbReference type="ARBA" id="ARBA00022842"/>
    </source>
</evidence>
<dbReference type="SFLD" id="SFLDS00003">
    <property type="entry name" value="Haloacid_Dehalogenase"/>
    <property type="match status" value="1"/>
</dbReference>
<dbReference type="GeneID" id="87819383"/>
<comment type="caution">
    <text evidence="4">The sequence shown here is derived from an EMBL/GenBank/DDBJ whole genome shotgun (WGS) entry which is preliminary data.</text>
</comment>
<dbReference type="Gene3D" id="3.40.50.1000">
    <property type="entry name" value="HAD superfamily/HAD-like"/>
    <property type="match status" value="1"/>
</dbReference>
<dbReference type="Pfam" id="PF13419">
    <property type="entry name" value="HAD_2"/>
    <property type="match status" value="1"/>
</dbReference>
<dbReference type="AlphaFoldDB" id="A0AAN6VA70"/>
<organism evidence="4 5">
    <name type="scientific">Dichotomopilus funicola</name>
    <dbReference type="NCBI Taxonomy" id="1934379"/>
    <lineage>
        <taxon>Eukaryota</taxon>
        <taxon>Fungi</taxon>
        <taxon>Dikarya</taxon>
        <taxon>Ascomycota</taxon>
        <taxon>Pezizomycotina</taxon>
        <taxon>Sordariomycetes</taxon>
        <taxon>Sordariomycetidae</taxon>
        <taxon>Sordariales</taxon>
        <taxon>Chaetomiaceae</taxon>
        <taxon>Dichotomopilus</taxon>
    </lineage>
</organism>
<keyword evidence="2" id="KW-0378">Hydrolase</keyword>
<evidence type="ECO:0000313" key="4">
    <source>
        <dbReference type="EMBL" id="KAK4147567.1"/>
    </source>
</evidence>
<keyword evidence="3" id="KW-0460">Magnesium</keyword>
<protein>
    <submittedName>
        <fullName evidence="4">HAD-like domain-containing protein</fullName>
    </submittedName>
</protein>
<keyword evidence="5" id="KW-1185">Reference proteome</keyword>
<dbReference type="InterPro" id="IPR036412">
    <property type="entry name" value="HAD-like_sf"/>
</dbReference>
<dbReference type="RefSeq" id="XP_062640938.1">
    <property type="nucleotide sequence ID" value="XM_062782770.1"/>
</dbReference>
<dbReference type="InterPro" id="IPR051400">
    <property type="entry name" value="HAD-like_hydrolase"/>
</dbReference>
<dbReference type="SUPFAM" id="SSF56784">
    <property type="entry name" value="HAD-like"/>
    <property type="match status" value="1"/>
</dbReference>
<sequence>MRIFAESPACTVTSRLILMGNANSNAAFRPDYSILENPSRHHVFADAMNSGKKFLISKEELGNDSGKGECLYDVCPRWKSMGWTDAGSLVGCFTNIFRMLGQAPSHDISCLLYERLVLPFSKNMLQFLQPFGSSFLFATERERSIYCEEKPPGLFETVESNSSVIEDAPYHGLLSNTEKDNLEQHLERLYLSCWQSDVLRLRAVLAEKTWISFDLDDTLHEFRRASGAATTKVLEGISKRYGTAMSALKNEYTRILKEKASNSFSDGKTSFQYRKKRSTSVLAHFSIPLDAVFIEELLESYEDTLVKSLELKCGALSLLSAIKDMGKKVAIMTEGPQDAQERTIQALGISQYVDFLATTNHFRLTKTSGLFSAVLGHLGISAGDIAYIGDNEQRDMRPAMGEGIFAVHLAESKHVCLNSFPPQVNTLRKLEYIICSSSPC</sequence>
<name>A0AAN6VA70_9PEZI</name>
<evidence type="ECO:0000256" key="1">
    <source>
        <dbReference type="ARBA" id="ARBA00022723"/>
    </source>
</evidence>
<dbReference type="InterPro" id="IPR023198">
    <property type="entry name" value="PGP-like_dom2"/>
</dbReference>
<evidence type="ECO:0000256" key="2">
    <source>
        <dbReference type="ARBA" id="ARBA00022801"/>
    </source>
</evidence>
<gene>
    <name evidence="4" type="ORF">C8A04DRAFT_34263</name>
</gene>
<dbReference type="PANTHER" id="PTHR46470">
    <property type="entry name" value="N-ACYLNEURAMINATE-9-PHOSPHATASE"/>
    <property type="match status" value="1"/>
</dbReference>
<accession>A0AAN6VA70</accession>
<reference evidence="4" key="2">
    <citation type="submission" date="2023-05" db="EMBL/GenBank/DDBJ databases">
        <authorList>
            <consortium name="Lawrence Berkeley National Laboratory"/>
            <person name="Steindorff A."/>
            <person name="Hensen N."/>
            <person name="Bonometti L."/>
            <person name="Westerberg I."/>
            <person name="Brannstrom I.O."/>
            <person name="Guillou S."/>
            <person name="Cros-Aarteil S."/>
            <person name="Calhoun S."/>
            <person name="Haridas S."/>
            <person name="Kuo A."/>
            <person name="Mondo S."/>
            <person name="Pangilinan J."/>
            <person name="Riley R."/>
            <person name="Labutti K."/>
            <person name="Andreopoulos B."/>
            <person name="Lipzen A."/>
            <person name="Chen C."/>
            <person name="Yanf M."/>
            <person name="Daum C."/>
            <person name="Ng V."/>
            <person name="Clum A."/>
            <person name="Ohm R."/>
            <person name="Martin F."/>
            <person name="Silar P."/>
            <person name="Natvig D."/>
            <person name="Lalanne C."/>
            <person name="Gautier V."/>
            <person name="Ament-Velasquez S.L."/>
            <person name="Kruys A."/>
            <person name="Hutchinson M.I."/>
            <person name="Powell A.J."/>
            <person name="Barry K."/>
            <person name="Miller A.N."/>
            <person name="Grigoriev I.V."/>
            <person name="Debuchy R."/>
            <person name="Gladieux P."/>
            <person name="Thoren M.H."/>
            <person name="Johannesson H."/>
        </authorList>
    </citation>
    <scope>NUCLEOTIDE SEQUENCE</scope>
    <source>
        <strain evidence="4">CBS 141.50</strain>
    </source>
</reference>
<proteinExistence type="predicted"/>
<dbReference type="Gene3D" id="1.10.150.240">
    <property type="entry name" value="Putative phosphatase, domain 2"/>
    <property type="match status" value="1"/>
</dbReference>